<dbReference type="EMBL" id="BK059107">
    <property type="protein sequence ID" value="DAE31366.1"/>
    <property type="molecule type" value="Genomic_DNA"/>
</dbReference>
<evidence type="ECO:0000313" key="1">
    <source>
        <dbReference type="EMBL" id="DAE31366.1"/>
    </source>
</evidence>
<name>A0A8S5RIY8_9VIRU</name>
<dbReference type="InterPro" id="IPR021474">
    <property type="entry name" value="DUF3127"/>
</dbReference>
<proteinExistence type="predicted"/>
<accession>A0A8S5RIY8</accession>
<organism evidence="1">
    <name type="scientific">virus sp. ctDJ83</name>
    <dbReference type="NCBI Taxonomy" id="2827625"/>
    <lineage>
        <taxon>Viruses</taxon>
    </lineage>
</organism>
<sequence length="138" mass="15321">MNLELTGTIVQVLPYDGGTSKAGKEWRKGGFILETQEQYPRKVAISIFNDNIDKYPTQVGTVVTAHIEIESREWNGKWYTEVRAWQITYTQGQPIATHVATSPQPVATYARPVATYARPVATPALATAQPQTADELPF</sequence>
<reference evidence="1" key="1">
    <citation type="journal article" date="2021" name="Proc. Natl. Acad. Sci. U.S.A.">
        <title>A Catalog of Tens of Thousands of Viruses from Human Metagenomes Reveals Hidden Associations with Chronic Diseases.</title>
        <authorList>
            <person name="Tisza M.J."/>
            <person name="Buck C.B."/>
        </authorList>
    </citation>
    <scope>NUCLEOTIDE SEQUENCE</scope>
    <source>
        <strain evidence="1">CtDJ83</strain>
    </source>
</reference>
<dbReference type="Pfam" id="PF11325">
    <property type="entry name" value="DUF3127"/>
    <property type="match status" value="1"/>
</dbReference>
<evidence type="ECO:0008006" key="2">
    <source>
        <dbReference type="Google" id="ProtNLM"/>
    </source>
</evidence>
<protein>
    <recommendedName>
        <fullName evidence="2">DUF3127 domain-containing protein</fullName>
    </recommendedName>
</protein>